<proteinExistence type="predicted"/>
<evidence type="ECO:0000313" key="1">
    <source>
        <dbReference type="EMBL" id="JAD62917.1"/>
    </source>
</evidence>
<protein>
    <submittedName>
        <fullName evidence="1">Uncharacterized protein</fullName>
    </submittedName>
</protein>
<sequence>MYWDEKRWAEALWEWWRSRWCHQ</sequence>
<accession>A0A0A9BUH4</accession>
<reference evidence="1" key="2">
    <citation type="journal article" date="2015" name="Data Brief">
        <title>Shoot transcriptome of the giant reed, Arundo donax.</title>
        <authorList>
            <person name="Barrero R.A."/>
            <person name="Guerrero F.D."/>
            <person name="Moolhuijzen P."/>
            <person name="Goolsby J.A."/>
            <person name="Tidwell J."/>
            <person name="Bellgard S.E."/>
            <person name="Bellgard M.I."/>
        </authorList>
    </citation>
    <scope>NUCLEOTIDE SEQUENCE</scope>
    <source>
        <tissue evidence="1">Shoot tissue taken approximately 20 cm above the soil surface</tissue>
    </source>
</reference>
<dbReference type="AlphaFoldDB" id="A0A0A9BUH4"/>
<reference evidence="1" key="1">
    <citation type="submission" date="2014-09" db="EMBL/GenBank/DDBJ databases">
        <authorList>
            <person name="Magalhaes I.L.F."/>
            <person name="Oliveira U."/>
            <person name="Santos F.R."/>
            <person name="Vidigal T.H.D.A."/>
            <person name="Brescovit A.D."/>
            <person name="Santos A.J."/>
        </authorList>
    </citation>
    <scope>NUCLEOTIDE SEQUENCE</scope>
    <source>
        <tissue evidence="1">Shoot tissue taken approximately 20 cm above the soil surface</tissue>
    </source>
</reference>
<name>A0A0A9BUH4_ARUDO</name>
<dbReference type="EMBL" id="GBRH01234978">
    <property type="protein sequence ID" value="JAD62917.1"/>
    <property type="molecule type" value="Transcribed_RNA"/>
</dbReference>
<organism evidence="1">
    <name type="scientific">Arundo donax</name>
    <name type="common">Giant reed</name>
    <name type="synonym">Donax arundinaceus</name>
    <dbReference type="NCBI Taxonomy" id="35708"/>
    <lineage>
        <taxon>Eukaryota</taxon>
        <taxon>Viridiplantae</taxon>
        <taxon>Streptophyta</taxon>
        <taxon>Embryophyta</taxon>
        <taxon>Tracheophyta</taxon>
        <taxon>Spermatophyta</taxon>
        <taxon>Magnoliopsida</taxon>
        <taxon>Liliopsida</taxon>
        <taxon>Poales</taxon>
        <taxon>Poaceae</taxon>
        <taxon>PACMAD clade</taxon>
        <taxon>Arundinoideae</taxon>
        <taxon>Arundineae</taxon>
        <taxon>Arundo</taxon>
    </lineage>
</organism>